<feature type="transmembrane region" description="Helical" evidence="6">
    <location>
        <begin position="7"/>
        <end position="26"/>
    </location>
</feature>
<gene>
    <name evidence="8" type="primary">Aste57867_14221</name>
    <name evidence="7" type="ORF">As57867_014170</name>
    <name evidence="8" type="ORF">ASTE57867_14221</name>
</gene>
<dbReference type="EMBL" id="CAADRA010005551">
    <property type="protein sequence ID" value="VFT91046.1"/>
    <property type="molecule type" value="Genomic_DNA"/>
</dbReference>
<keyword evidence="9" id="KW-1185">Reference proteome</keyword>
<feature type="transmembrane region" description="Helical" evidence="6">
    <location>
        <begin position="402"/>
        <end position="420"/>
    </location>
</feature>
<dbReference type="EMBL" id="VJMH01005530">
    <property type="protein sequence ID" value="KAF0694942.1"/>
    <property type="molecule type" value="Genomic_DNA"/>
</dbReference>
<feature type="transmembrane region" description="Helical" evidence="6">
    <location>
        <begin position="313"/>
        <end position="333"/>
    </location>
</feature>
<evidence type="ECO:0000313" key="9">
    <source>
        <dbReference type="Proteomes" id="UP000332933"/>
    </source>
</evidence>
<dbReference type="PANTHER" id="PTHR42770:SF7">
    <property type="entry name" value="MEMBRANE PROTEIN"/>
    <property type="match status" value="1"/>
</dbReference>
<reference evidence="7" key="2">
    <citation type="submission" date="2019-06" db="EMBL/GenBank/DDBJ databases">
        <title>Genomics analysis of Aphanomyces spp. identifies a new class of oomycete effector associated with host adaptation.</title>
        <authorList>
            <person name="Gaulin E."/>
        </authorList>
    </citation>
    <scope>NUCLEOTIDE SEQUENCE</scope>
    <source>
        <strain evidence="7">CBS 578.67</strain>
    </source>
</reference>
<evidence type="ECO:0000256" key="6">
    <source>
        <dbReference type="SAM" id="Phobius"/>
    </source>
</evidence>
<proteinExistence type="predicted"/>
<keyword evidence="4 6" id="KW-1133">Transmembrane helix</keyword>
<keyword evidence="2" id="KW-1003">Cell membrane</keyword>
<evidence type="ECO:0000256" key="5">
    <source>
        <dbReference type="ARBA" id="ARBA00023136"/>
    </source>
</evidence>
<evidence type="ECO:0000256" key="3">
    <source>
        <dbReference type="ARBA" id="ARBA00022692"/>
    </source>
</evidence>
<accession>A0A485L037</accession>
<protein>
    <submittedName>
        <fullName evidence="8">Aste57867_14221 protein</fullName>
    </submittedName>
</protein>
<keyword evidence="3 6" id="KW-0812">Transmembrane</keyword>
<evidence type="ECO:0000256" key="1">
    <source>
        <dbReference type="ARBA" id="ARBA00004651"/>
    </source>
</evidence>
<dbReference type="PIRSF" id="PIRSF006060">
    <property type="entry name" value="AA_transporter"/>
    <property type="match status" value="1"/>
</dbReference>
<dbReference type="PANTHER" id="PTHR42770">
    <property type="entry name" value="AMINO ACID TRANSPORTER-RELATED"/>
    <property type="match status" value="1"/>
</dbReference>
<feature type="transmembrane region" description="Helical" evidence="6">
    <location>
        <begin position="65"/>
        <end position="83"/>
    </location>
</feature>
<dbReference type="OrthoDB" id="3900342at2759"/>
<dbReference type="InterPro" id="IPR002293">
    <property type="entry name" value="AA/rel_permease1"/>
</dbReference>
<dbReference type="AlphaFoldDB" id="A0A485L037"/>
<name>A0A485L037_9STRA</name>
<dbReference type="InterPro" id="IPR050367">
    <property type="entry name" value="APC_superfamily"/>
</dbReference>
<feature type="transmembrane region" description="Helical" evidence="6">
    <location>
        <begin position="142"/>
        <end position="162"/>
    </location>
</feature>
<evidence type="ECO:0000313" key="8">
    <source>
        <dbReference type="EMBL" id="VFT91046.1"/>
    </source>
</evidence>
<keyword evidence="5 6" id="KW-0472">Membrane</keyword>
<evidence type="ECO:0000256" key="2">
    <source>
        <dbReference type="ARBA" id="ARBA00022475"/>
    </source>
</evidence>
<evidence type="ECO:0000256" key="4">
    <source>
        <dbReference type="ARBA" id="ARBA00022989"/>
    </source>
</evidence>
<organism evidence="8 9">
    <name type="scientific">Aphanomyces stellatus</name>
    <dbReference type="NCBI Taxonomy" id="120398"/>
    <lineage>
        <taxon>Eukaryota</taxon>
        <taxon>Sar</taxon>
        <taxon>Stramenopiles</taxon>
        <taxon>Oomycota</taxon>
        <taxon>Saprolegniomycetes</taxon>
        <taxon>Saprolegniales</taxon>
        <taxon>Verrucalvaceae</taxon>
        <taxon>Aphanomyces</taxon>
    </lineage>
</organism>
<dbReference type="GO" id="GO:0022857">
    <property type="term" value="F:transmembrane transporter activity"/>
    <property type="evidence" value="ECO:0007669"/>
    <property type="project" value="InterPro"/>
</dbReference>
<feature type="transmembrane region" description="Helical" evidence="6">
    <location>
        <begin position="117"/>
        <end position="136"/>
    </location>
</feature>
<evidence type="ECO:0000313" key="7">
    <source>
        <dbReference type="EMBL" id="KAF0694942.1"/>
    </source>
</evidence>
<dbReference type="Pfam" id="PF13520">
    <property type="entry name" value="AA_permease_2"/>
    <property type="match status" value="1"/>
</dbReference>
<sequence length="450" mass="49010">MATSLDIWAVGISIVIGGQYFSWNGGLEAGTLSYGIAIALVGLAYLCLAFSMAEMTSMMPFAGGAYGLGRCTLGFFMGFLLGICEILEYIAYVSCSVVVLGQMLVAEWPALAKVQPLLWFVIYVIAGLALSCERFFWLWNRLLALVSLGLVLSFCIGSMTYIDLHQHGQVDFNTLGGPAAYLKAFPQAAWFFVGIESLNTLTSSTINPKTTIPRGQVACMVTLLVTSIWVYVVAIFLPPGMPSLATELAPLNRGFTRIFNISDSAATMLAVPATFATAQGFMLAYSHIIMAMAGSKLLPTPCAARHPTLHTPLHALLAGSVLSFALCFVVSTWSLGTLVFNVGMFFGYMSYTAQCLGYIFLKRRHKSMTREFTSPVGVPGAIFAITVWLINLFSIIGFQGDLHVAFGVAMSIILLCSIYYHRFVKFRQSFSDEEQKLMLFVHIGKVVLAT</sequence>
<feature type="transmembrane region" description="Helical" evidence="6">
    <location>
        <begin position="339"/>
        <end position="361"/>
    </location>
</feature>
<feature type="transmembrane region" description="Helical" evidence="6">
    <location>
        <begin position="373"/>
        <end position="396"/>
    </location>
</feature>
<reference evidence="8 9" key="1">
    <citation type="submission" date="2019-03" db="EMBL/GenBank/DDBJ databases">
        <authorList>
            <person name="Gaulin E."/>
            <person name="Dumas B."/>
        </authorList>
    </citation>
    <scope>NUCLEOTIDE SEQUENCE [LARGE SCALE GENOMIC DNA]</scope>
    <source>
        <strain evidence="8">CBS 568.67</strain>
    </source>
</reference>
<feature type="transmembrane region" description="Helical" evidence="6">
    <location>
        <begin position="217"/>
        <end position="237"/>
    </location>
</feature>
<dbReference type="GO" id="GO:0005886">
    <property type="term" value="C:plasma membrane"/>
    <property type="evidence" value="ECO:0007669"/>
    <property type="project" value="UniProtKB-SubCell"/>
</dbReference>
<comment type="subcellular location">
    <subcellularLocation>
        <location evidence="1">Cell membrane</location>
        <topology evidence="1">Multi-pass membrane protein</topology>
    </subcellularLocation>
</comment>
<feature type="transmembrane region" description="Helical" evidence="6">
    <location>
        <begin position="32"/>
        <end position="53"/>
    </location>
</feature>
<feature type="transmembrane region" description="Helical" evidence="6">
    <location>
        <begin position="89"/>
        <end position="105"/>
    </location>
</feature>
<dbReference type="Proteomes" id="UP000332933">
    <property type="component" value="Unassembled WGS sequence"/>
</dbReference>
<dbReference type="Gene3D" id="1.20.1740.10">
    <property type="entry name" value="Amino acid/polyamine transporter I"/>
    <property type="match status" value="1"/>
</dbReference>
<feature type="transmembrane region" description="Helical" evidence="6">
    <location>
        <begin position="269"/>
        <end position="292"/>
    </location>
</feature>